<reference evidence="11 12" key="1">
    <citation type="journal article" date="2024" name="bioRxiv">
        <title>A reference genome for Trichogramma kaykai: A tiny desert-dwelling parasitoid wasp with competing sex-ratio distorters.</title>
        <authorList>
            <person name="Culotta J."/>
            <person name="Lindsey A.R."/>
        </authorList>
    </citation>
    <scope>NUCLEOTIDE SEQUENCE [LARGE SCALE GENOMIC DNA]</scope>
    <source>
        <strain evidence="11 12">KSX58</strain>
    </source>
</reference>
<gene>
    <name evidence="11" type="ORF">TKK_011495</name>
</gene>
<keyword evidence="3 10" id="KW-0812">Transmembrane</keyword>
<comment type="subcellular location">
    <subcellularLocation>
        <location evidence="1 10">Mitochondrion inner membrane</location>
        <topology evidence="1 10">Single-pass membrane protein</topology>
    </subcellularLocation>
</comment>
<comment type="similarity">
    <text evidence="2 10">Belongs to the cytochrome c oxidase IV family.</text>
</comment>
<dbReference type="Gene3D" id="1.10.442.10">
    <property type="entry name" value="Cytochrome c oxidase subunit IV"/>
    <property type="match status" value="1"/>
</dbReference>
<dbReference type="PANTHER" id="PTHR10707">
    <property type="entry name" value="CYTOCHROME C OXIDASE SUBUNIT IV"/>
    <property type="match status" value="1"/>
</dbReference>
<evidence type="ECO:0000256" key="5">
    <source>
        <dbReference type="ARBA" id="ARBA00022946"/>
    </source>
</evidence>
<organism evidence="11 12">
    <name type="scientific">Trichogramma kaykai</name>
    <dbReference type="NCBI Taxonomy" id="54128"/>
    <lineage>
        <taxon>Eukaryota</taxon>
        <taxon>Metazoa</taxon>
        <taxon>Ecdysozoa</taxon>
        <taxon>Arthropoda</taxon>
        <taxon>Hexapoda</taxon>
        <taxon>Insecta</taxon>
        <taxon>Pterygota</taxon>
        <taxon>Neoptera</taxon>
        <taxon>Endopterygota</taxon>
        <taxon>Hymenoptera</taxon>
        <taxon>Apocrita</taxon>
        <taxon>Proctotrupomorpha</taxon>
        <taxon>Chalcidoidea</taxon>
        <taxon>Trichogrammatidae</taxon>
        <taxon>Trichogramma</taxon>
    </lineage>
</organism>
<keyword evidence="6 10" id="KW-1133">Transmembrane helix</keyword>
<dbReference type="EMBL" id="JBJJXI010000092">
    <property type="protein sequence ID" value="KAL3394498.1"/>
    <property type="molecule type" value="Genomic_DNA"/>
</dbReference>
<keyword evidence="8 10" id="KW-0496">Mitochondrion</keyword>
<evidence type="ECO:0000256" key="10">
    <source>
        <dbReference type="RuleBase" id="RU367145"/>
    </source>
</evidence>
<comment type="subunit">
    <text evidence="10">Component of the cytochrome c oxidase (complex IV, CIV), a multisubunit enzyme composed of 14 subunits.</text>
</comment>
<protein>
    <recommendedName>
        <fullName evidence="10">Cytochrome c oxidase subunit 4</fullName>
    </recommendedName>
</protein>
<keyword evidence="7" id="KW-0560">Oxidoreductase</keyword>
<evidence type="ECO:0000256" key="3">
    <source>
        <dbReference type="ARBA" id="ARBA00022692"/>
    </source>
</evidence>
<keyword evidence="12" id="KW-1185">Reference proteome</keyword>
<comment type="caution">
    <text evidence="11">The sequence shown here is derived from an EMBL/GenBank/DDBJ whole genome shotgun (WGS) entry which is preliminary data.</text>
</comment>
<keyword evidence="9 10" id="KW-0472">Membrane</keyword>
<dbReference type="GO" id="GO:0016491">
    <property type="term" value="F:oxidoreductase activity"/>
    <property type="evidence" value="ECO:0007669"/>
    <property type="project" value="UniProtKB-KW"/>
</dbReference>
<evidence type="ECO:0000256" key="9">
    <source>
        <dbReference type="ARBA" id="ARBA00023136"/>
    </source>
</evidence>
<dbReference type="CDD" id="cd00922">
    <property type="entry name" value="Cyt_c_Oxidase_IV"/>
    <property type="match status" value="1"/>
</dbReference>
<accession>A0ABD2WNB6</accession>
<dbReference type="GO" id="GO:0005743">
    <property type="term" value="C:mitochondrial inner membrane"/>
    <property type="evidence" value="ECO:0007669"/>
    <property type="project" value="UniProtKB-SubCell"/>
</dbReference>
<evidence type="ECO:0000256" key="2">
    <source>
        <dbReference type="ARBA" id="ARBA00008135"/>
    </source>
</evidence>
<comment type="function">
    <text evidence="10">Component of the cytochrome c oxidase, the last enzyme in the mitochondrial electron transport chain which drives oxidative phosphorylation.</text>
</comment>
<proteinExistence type="inferred from homology"/>
<evidence type="ECO:0000256" key="8">
    <source>
        <dbReference type="ARBA" id="ARBA00023128"/>
    </source>
</evidence>
<evidence type="ECO:0000256" key="4">
    <source>
        <dbReference type="ARBA" id="ARBA00022792"/>
    </source>
</evidence>
<evidence type="ECO:0000256" key="6">
    <source>
        <dbReference type="ARBA" id="ARBA00022989"/>
    </source>
</evidence>
<dbReference type="AlphaFoldDB" id="A0ABD2WNB6"/>
<comment type="pathway">
    <text evidence="10">Energy metabolism; oxidative phosphorylation.</text>
</comment>
<dbReference type="PRINTS" id="PR01873">
    <property type="entry name" value="CYTCOXIDASE4"/>
</dbReference>
<dbReference type="SUPFAM" id="SSF81406">
    <property type="entry name" value="Mitochondrial cytochrome c oxidase subunit IV"/>
    <property type="match status" value="1"/>
</dbReference>
<keyword evidence="4 10" id="KW-0999">Mitochondrion inner membrane</keyword>
<dbReference type="Pfam" id="PF02936">
    <property type="entry name" value="COX4"/>
    <property type="match status" value="1"/>
</dbReference>
<dbReference type="FunFam" id="1.10.442.10:FF:000001">
    <property type="entry name" value="Cytochrome c oxidase subunit 4 isoform 1"/>
    <property type="match status" value="1"/>
</dbReference>
<evidence type="ECO:0000256" key="7">
    <source>
        <dbReference type="ARBA" id="ARBA00023002"/>
    </source>
</evidence>
<sequence>MATSRALAALLRNSPKQLQVRSYYTVNKKHGNREVVGHGINGEPIYTDLADFPMPAIRYKEITPDLQALREKEKGDWKKLSIEDKKQLYRASFRQTFAEMEAPSGDWKGVLGITLLGVSFSLWFYVWLKHYVYPPLPITFDEEHRLAQLERMKLLDVAPISGKLKDL</sequence>
<evidence type="ECO:0000256" key="1">
    <source>
        <dbReference type="ARBA" id="ARBA00004434"/>
    </source>
</evidence>
<dbReference type="PANTHER" id="PTHR10707:SF10">
    <property type="entry name" value="CYTOCHROME C OXIDASE SUBUNIT 4"/>
    <property type="match status" value="1"/>
</dbReference>
<evidence type="ECO:0000313" key="11">
    <source>
        <dbReference type="EMBL" id="KAL3394498.1"/>
    </source>
</evidence>
<feature type="transmembrane region" description="Helical" evidence="10">
    <location>
        <begin position="109"/>
        <end position="128"/>
    </location>
</feature>
<dbReference type="InterPro" id="IPR004203">
    <property type="entry name" value="Cyt_c_oxidase_su4_fam"/>
</dbReference>
<dbReference type="Proteomes" id="UP001627154">
    <property type="component" value="Unassembled WGS sequence"/>
</dbReference>
<name>A0ABD2WNB6_9HYME</name>
<dbReference type="InterPro" id="IPR036639">
    <property type="entry name" value="Cyt_c_oxidase_su4_sf"/>
</dbReference>
<dbReference type="InterPro" id="IPR013288">
    <property type="entry name" value="Cyt_c_oxidase_su4"/>
</dbReference>
<evidence type="ECO:0000313" key="12">
    <source>
        <dbReference type="Proteomes" id="UP001627154"/>
    </source>
</evidence>
<keyword evidence="5" id="KW-0809">Transit peptide</keyword>